<dbReference type="GO" id="GO:0003677">
    <property type="term" value="F:DNA binding"/>
    <property type="evidence" value="ECO:0007669"/>
    <property type="project" value="InterPro"/>
</dbReference>
<gene>
    <name evidence="2" type="ORF">L21TH_2279</name>
</gene>
<dbReference type="GO" id="GO:0006313">
    <property type="term" value="P:DNA transposition"/>
    <property type="evidence" value="ECO:0007669"/>
    <property type="project" value="InterPro"/>
</dbReference>
<dbReference type="InterPro" id="IPR002559">
    <property type="entry name" value="Transposase_11"/>
</dbReference>
<proteinExistence type="predicted"/>
<comment type="caution">
    <text evidence="2">The sequence shown here is derived from an EMBL/GenBank/DDBJ whole genome shotgun (WGS) entry which is preliminary data.</text>
</comment>
<dbReference type="eggNOG" id="COG3039">
    <property type="taxonomic scope" value="Bacteria"/>
</dbReference>
<organism evidence="2 3">
    <name type="scientific">Caldisalinibacter kiritimatiensis</name>
    <dbReference type="NCBI Taxonomy" id="1304284"/>
    <lineage>
        <taxon>Bacteria</taxon>
        <taxon>Bacillati</taxon>
        <taxon>Bacillota</taxon>
        <taxon>Tissierellia</taxon>
        <taxon>Tissierellales</taxon>
        <taxon>Thermohalobacteraceae</taxon>
        <taxon>Caldisalinibacter</taxon>
    </lineage>
</organism>
<dbReference type="AlphaFoldDB" id="R1CBK4"/>
<dbReference type="Proteomes" id="UP000013378">
    <property type="component" value="Unassembled WGS sequence"/>
</dbReference>
<dbReference type="GO" id="GO:0004803">
    <property type="term" value="F:transposase activity"/>
    <property type="evidence" value="ECO:0007669"/>
    <property type="project" value="InterPro"/>
</dbReference>
<evidence type="ECO:0000313" key="3">
    <source>
        <dbReference type="Proteomes" id="UP000013378"/>
    </source>
</evidence>
<protein>
    <recommendedName>
        <fullName evidence="1">Transposase IS4-like domain-containing protein</fullName>
    </recommendedName>
</protein>
<sequence length="184" mass="21896">MSFFGYKTEFTMLTKEKIITAMNVSDGTYAKEQLERTKEAGIEIEEVYGDKAYFRKNILDTIEEYGAKACIPVSETVYKIDESKYIYNKDADEWYCSQGNRTVKKKKSKKTKEEKESEYLKYYFEIEQCRNCPKHDECAKQQVRKILHISVNTPEFYEISKWQNLRNSKRNIKIGHITKLRMEK</sequence>
<dbReference type="PANTHER" id="PTHR33408">
    <property type="entry name" value="TRANSPOSASE"/>
    <property type="match status" value="1"/>
</dbReference>
<dbReference type="PANTHER" id="PTHR33408:SF2">
    <property type="entry name" value="TRANSPOSASE DDE DOMAIN-CONTAINING PROTEIN"/>
    <property type="match status" value="1"/>
</dbReference>
<dbReference type="Pfam" id="PF01609">
    <property type="entry name" value="DDE_Tnp_1"/>
    <property type="match status" value="1"/>
</dbReference>
<accession>R1CBK4</accession>
<evidence type="ECO:0000313" key="2">
    <source>
        <dbReference type="EMBL" id="EOC99699.1"/>
    </source>
</evidence>
<keyword evidence="3" id="KW-1185">Reference proteome</keyword>
<name>R1CBK4_9FIRM</name>
<feature type="domain" description="Transposase IS4-like" evidence="1">
    <location>
        <begin position="17"/>
        <end position="117"/>
    </location>
</feature>
<dbReference type="EMBL" id="ARZA01000255">
    <property type="protein sequence ID" value="EOC99699.1"/>
    <property type="molecule type" value="Genomic_DNA"/>
</dbReference>
<evidence type="ECO:0000259" key="1">
    <source>
        <dbReference type="Pfam" id="PF01609"/>
    </source>
</evidence>
<dbReference type="STRING" id="1304284.L21TH_2279"/>
<reference evidence="2 3" key="1">
    <citation type="journal article" date="2015" name="Geomicrobiol. J.">
        <title>Caldisalinibacter kiritimatiensis gen. nov., sp. nov., a moderately thermohalophilic thiosulfate-reducing bacterium from a hypersaline microbial mat.</title>
        <authorList>
            <person name="Ben Hania W."/>
            <person name="Joseph M."/>
            <person name="Fiebig A."/>
            <person name="Bunk B."/>
            <person name="Klenk H.-P."/>
            <person name="Fardeau M.-L."/>
            <person name="Spring S."/>
        </authorList>
    </citation>
    <scope>NUCLEOTIDE SEQUENCE [LARGE SCALE GENOMIC DNA]</scope>
    <source>
        <strain evidence="2 3">L21-TH-D2</strain>
    </source>
</reference>